<dbReference type="EMBL" id="LILB01000008">
    <property type="protein sequence ID" value="KOO47864.1"/>
    <property type="molecule type" value="Genomic_DNA"/>
</dbReference>
<dbReference type="PANTHER" id="PTHR47197">
    <property type="entry name" value="PROTEIN NIRF"/>
    <property type="match status" value="1"/>
</dbReference>
<sequence>MELRKRITVIILFVLLLLFGCGKDAYPAIPADSSFIAAVNIQQPSVTFVNKELKIFATWQLEKAYTGATLIGQQYLLLYGNQLESADVYNLSTGKVVYSIATGVGVTNAIYAPNKKILYISNGKTNRVTAYTNQGEQIAEQKVGNYPMSMVTHGQNLYVVNYKDTKLSVLDAESLEVKDKWQIPKSSHGMIILEKRKELWLGGHGAGMKPNTSVDIFDINKGQKDRELSLPMMPIGFAIDDDRIYVVSHGQSQLYEVNDEGHVLSAQEIGANPFAVQLFEQYVVVAGYDDQTLYFMKNNEVTKKVKVDKGPFQLIVREMSE</sequence>
<dbReference type="STRING" id="263475.AMD00_19720"/>
<gene>
    <name evidence="1" type="ORF">AMD00_19720</name>
</gene>
<dbReference type="PROSITE" id="PS51257">
    <property type="entry name" value="PROKAR_LIPOPROTEIN"/>
    <property type="match status" value="1"/>
</dbReference>
<comment type="caution">
    <text evidence="1">The sequence shown here is derived from an EMBL/GenBank/DDBJ whole genome shotgun (WGS) entry which is preliminary data.</text>
</comment>
<dbReference type="Proteomes" id="UP000036867">
    <property type="component" value="Unassembled WGS sequence"/>
</dbReference>
<dbReference type="Gene3D" id="2.130.10.10">
    <property type="entry name" value="YVTN repeat-like/Quinoprotein amine dehydrogenase"/>
    <property type="match status" value="1"/>
</dbReference>
<reference evidence="2" key="1">
    <citation type="submission" date="2015-08" db="EMBL/GenBank/DDBJ databases">
        <title>Fjat-10028 dsm 16317.</title>
        <authorList>
            <person name="Liu B."/>
            <person name="Wang J."/>
            <person name="Zhu Y."/>
            <person name="Liu G."/>
            <person name="Chen Q."/>
            <person name="Chen Z."/>
            <person name="Lan J."/>
            <person name="Che J."/>
            <person name="Ge C."/>
            <person name="Shi H."/>
            <person name="Pan Z."/>
            <person name="Liu X."/>
        </authorList>
    </citation>
    <scope>NUCLEOTIDE SEQUENCE [LARGE SCALE GENOMIC DNA]</scope>
    <source>
        <strain evidence="2">DSM 16317</strain>
    </source>
</reference>
<dbReference type="InterPro" id="IPR011048">
    <property type="entry name" value="Haem_d1_sf"/>
</dbReference>
<dbReference type="AlphaFoldDB" id="A0A0M0L9Y7"/>
<protein>
    <recommendedName>
        <fullName evidence="3">Surface antigen</fullName>
    </recommendedName>
</protein>
<proteinExistence type="predicted"/>
<evidence type="ECO:0000313" key="1">
    <source>
        <dbReference type="EMBL" id="KOO47864.1"/>
    </source>
</evidence>
<dbReference type="InterPro" id="IPR015943">
    <property type="entry name" value="WD40/YVTN_repeat-like_dom_sf"/>
</dbReference>
<dbReference type="SUPFAM" id="SSF51004">
    <property type="entry name" value="C-terminal (heme d1) domain of cytochrome cd1-nitrite reductase"/>
    <property type="match status" value="1"/>
</dbReference>
<accession>A0A0M0L9Y7</accession>
<dbReference type="PANTHER" id="PTHR47197:SF3">
    <property type="entry name" value="DIHYDRO-HEME D1 DEHYDROGENASE"/>
    <property type="match status" value="1"/>
</dbReference>
<organism evidence="1 2">
    <name type="scientific">Viridibacillus arvi</name>
    <dbReference type="NCBI Taxonomy" id="263475"/>
    <lineage>
        <taxon>Bacteria</taxon>
        <taxon>Bacillati</taxon>
        <taxon>Bacillota</taxon>
        <taxon>Bacilli</taxon>
        <taxon>Bacillales</taxon>
        <taxon>Caryophanaceae</taxon>
        <taxon>Viridibacillus</taxon>
    </lineage>
</organism>
<evidence type="ECO:0000313" key="2">
    <source>
        <dbReference type="Proteomes" id="UP000036867"/>
    </source>
</evidence>
<name>A0A0M0L9Y7_9BACL</name>
<dbReference type="InterPro" id="IPR051200">
    <property type="entry name" value="Host-pathogen_enzymatic-act"/>
</dbReference>
<keyword evidence="2" id="KW-1185">Reference proteome</keyword>
<evidence type="ECO:0008006" key="3">
    <source>
        <dbReference type="Google" id="ProtNLM"/>
    </source>
</evidence>